<sequence>MKNVVLKQMVILAIALAIIITKYSWLKTFKVGIAHPTAIFSVNKHNTN</sequence>
<gene>
    <name evidence="1" type="ORF">H6G83_01920</name>
</gene>
<evidence type="ECO:0000313" key="2">
    <source>
        <dbReference type="Proteomes" id="UP000661112"/>
    </source>
</evidence>
<accession>A0ABR8CXZ8</accession>
<dbReference type="Proteomes" id="UP000661112">
    <property type="component" value="Unassembled WGS sequence"/>
</dbReference>
<name>A0ABR8CXZ8_9NOST</name>
<dbReference type="EMBL" id="JACJSG010000002">
    <property type="protein sequence ID" value="MBD2499384.1"/>
    <property type="molecule type" value="Genomic_DNA"/>
</dbReference>
<keyword evidence="2" id="KW-1185">Reference proteome</keyword>
<comment type="caution">
    <text evidence="1">The sequence shown here is derived from an EMBL/GenBank/DDBJ whole genome shotgun (WGS) entry which is preliminary data.</text>
</comment>
<dbReference type="RefSeq" id="WP_190466128.1">
    <property type="nucleotide sequence ID" value="NZ_JACJSG010000002.1"/>
</dbReference>
<organism evidence="1 2">
    <name type="scientific">Anabaena azotica FACHB-119</name>
    <dbReference type="NCBI Taxonomy" id="947527"/>
    <lineage>
        <taxon>Bacteria</taxon>
        <taxon>Bacillati</taxon>
        <taxon>Cyanobacteriota</taxon>
        <taxon>Cyanophyceae</taxon>
        <taxon>Nostocales</taxon>
        <taxon>Nostocaceae</taxon>
        <taxon>Anabaena</taxon>
        <taxon>Anabaena azotica</taxon>
    </lineage>
</organism>
<protein>
    <submittedName>
        <fullName evidence="1">Uncharacterized protein</fullName>
    </submittedName>
</protein>
<proteinExistence type="predicted"/>
<evidence type="ECO:0000313" key="1">
    <source>
        <dbReference type="EMBL" id="MBD2499384.1"/>
    </source>
</evidence>
<reference evidence="1 2" key="1">
    <citation type="journal article" date="2020" name="ISME J.">
        <title>Comparative genomics reveals insights into cyanobacterial evolution and habitat adaptation.</title>
        <authorList>
            <person name="Chen M.Y."/>
            <person name="Teng W.K."/>
            <person name="Zhao L."/>
            <person name="Hu C.X."/>
            <person name="Zhou Y.K."/>
            <person name="Han B.P."/>
            <person name="Song L.R."/>
            <person name="Shu W.S."/>
        </authorList>
    </citation>
    <scope>NUCLEOTIDE SEQUENCE [LARGE SCALE GENOMIC DNA]</scope>
    <source>
        <strain evidence="1 2">FACHB-119</strain>
    </source>
</reference>